<dbReference type="OrthoDB" id="2400683at2759"/>
<accession>A0A9N9DUB3</accession>
<reference evidence="1" key="1">
    <citation type="submission" date="2021-06" db="EMBL/GenBank/DDBJ databases">
        <authorList>
            <person name="Kallberg Y."/>
            <person name="Tangrot J."/>
            <person name="Rosling A."/>
        </authorList>
    </citation>
    <scope>NUCLEOTIDE SEQUENCE</scope>
    <source>
        <strain evidence="1">MA453B</strain>
    </source>
</reference>
<keyword evidence="2" id="KW-1185">Reference proteome</keyword>
<gene>
    <name evidence="1" type="ORF">DERYTH_LOCUS10058</name>
</gene>
<evidence type="ECO:0000313" key="1">
    <source>
        <dbReference type="EMBL" id="CAG8648613.1"/>
    </source>
</evidence>
<name>A0A9N9DUB3_9GLOM</name>
<proteinExistence type="predicted"/>
<evidence type="ECO:0000313" key="2">
    <source>
        <dbReference type="Proteomes" id="UP000789405"/>
    </source>
</evidence>
<sequence length="185" mass="21932">ILNKRSTETNVSSNYYIEMDSDDNILNQEDFDNEISDNEDFDNILTESSVLSEDDMLTDDDMLTNNDMFNTDSSMSKDNMLREVVDKSLCNEKMLLINGEFALYFSNFTEAIMFFWIKSIVYTVTQVYNDLVDIIYNLQFNSKNVIKNIRQFRKYRQQLPLLQIKSHQIHISDKLYQKILKWHIA</sequence>
<comment type="caution">
    <text evidence="1">The sequence shown here is derived from an EMBL/GenBank/DDBJ whole genome shotgun (WGS) entry which is preliminary data.</text>
</comment>
<feature type="non-terminal residue" evidence="1">
    <location>
        <position position="185"/>
    </location>
</feature>
<organism evidence="1 2">
    <name type="scientific">Dentiscutata erythropus</name>
    <dbReference type="NCBI Taxonomy" id="1348616"/>
    <lineage>
        <taxon>Eukaryota</taxon>
        <taxon>Fungi</taxon>
        <taxon>Fungi incertae sedis</taxon>
        <taxon>Mucoromycota</taxon>
        <taxon>Glomeromycotina</taxon>
        <taxon>Glomeromycetes</taxon>
        <taxon>Diversisporales</taxon>
        <taxon>Gigasporaceae</taxon>
        <taxon>Dentiscutata</taxon>
    </lineage>
</organism>
<dbReference type="EMBL" id="CAJVPY010005698">
    <property type="protein sequence ID" value="CAG8648613.1"/>
    <property type="molecule type" value="Genomic_DNA"/>
</dbReference>
<dbReference type="AlphaFoldDB" id="A0A9N9DUB3"/>
<protein>
    <submittedName>
        <fullName evidence="1">3006_t:CDS:1</fullName>
    </submittedName>
</protein>
<dbReference type="Proteomes" id="UP000789405">
    <property type="component" value="Unassembled WGS sequence"/>
</dbReference>